<feature type="transmembrane region" description="Helical" evidence="1">
    <location>
        <begin position="61"/>
        <end position="83"/>
    </location>
</feature>
<keyword evidence="1" id="KW-1133">Transmembrane helix</keyword>
<accession>A0A964W556</accession>
<evidence type="ECO:0000256" key="1">
    <source>
        <dbReference type="SAM" id="Phobius"/>
    </source>
</evidence>
<name>A0A964W556_9CLOT</name>
<keyword evidence="1" id="KW-0472">Membrane</keyword>
<reference evidence="2" key="1">
    <citation type="submission" date="2019-12" db="EMBL/GenBank/DDBJ databases">
        <title>Microbes associate with the intestines of laboratory mice.</title>
        <authorList>
            <person name="Navarre W."/>
            <person name="Wong E."/>
        </authorList>
    </citation>
    <scope>NUCLEOTIDE SEQUENCE</scope>
    <source>
        <strain evidence="2">NM79_F5</strain>
    </source>
</reference>
<dbReference type="Proteomes" id="UP000656077">
    <property type="component" value="Unassembled WGS sequence"/>
</dbReference>
<dbReference type="AlphaFoldDB" id="A0A964W556"/>
<organism evidence="2 3">
    <name type="scientific">Clostridium chromiireducens</name>
    <dbReference type="NCBI Taxonomy" id="225345"/>
    <lineage>
        <taxon>Bacteria</taxon>
        <taxon>Bacillati</taxon>
        <taxon>Bacillota</taxon>
        <taxon>Clostridia</taxon>
        <taxon>Eubacteriales</taxon>
        <taxon>Clostridiaceae</taxon>
        <taxon>Clostridium</taxon>
    </lineage>
</organism>
<protein>
    <submittedName>
        <fullName evidence="2">Uncharacterized protein</fullName>
    </submittedName>
</protein>
<dbReference type="EMBL" id="WSRQ01000091">
    <property type="protein sequence ID" value="MVX67089.1"/>
    <property type="molecule type" value="Genomic_DNA"/>
</dbReference>
<evidence type="ECO:0000313" key="2">
    <source>
        <dbReference type="EMBL" id="MVX67089.1"/>
    </source>
</evidence>
<comment type="caution">
    <text evidence="2">The sequence shown here is derived from an EMBL/GenBank/DDBJ whole genome shotgun (WGS) entry which is preliminary data.</text>
</comment>
<keyword evidence="1" id="KW-0812">Transmembrane</keyword>
<evidence type="ECO:0000313" key="3">
    <source>
        <dbReference type="Proteomes" id="UP000656077"/>
    </source>
</evidence>
<sequence>MKDNSLQLNQDNSTKREELLLQKAVKRHPIIAGICDYYLVSIFSGALIALVISIINKTFQYPFIIAIVCNLLALIFSIIYHAVISKKVQWLSPGEIITGRRLIHSEKVWINQHGHNRWIEFTFTIMTFILLGNEWDKLSLGYIFTIGEVLIKTLKISIFSAVLIMFGNGKFFKKKGKK</sequence>
<gene>
    <name evidence="2" type="ORF">GKZ28_25900</name>
</gene>
<proteinExistence type="predicted"/>
<feature type="transmembrane region" description="Helical" evidence="1">
    <location>
        <begin position="141"/>
        <end position="167"/>
    </location>
</feature>
<feature type="transmembrane region" description="Helical" evidence="1">
    <location>
        <begin position="30"/>
        <end position="55"/>
    </location>
</feature>
<feature type="transmembrane region" description="Helical" evidence="1">
    <location>
        <begin position="118"/>
        <end position="135"/>
    </location>
</feature>
<dbReference type="RefSeq" id="WP_160361540.1">
    <property type="nucleotide sequence ID" value="NZ_WSRQ01000091.1"/>
</dbReference>